<evidence type="ECO:0000313" key="2">
    <source>
        <dbReference type="Proteomes" id="UP001526143"/>
    </source>
</evidence>
<sequence>MSKLLLENVSDRIQQEIEIDIQGHGKASIRATARLAGVSDMALRKAFNSANLEPSELAIKLMEQGFNGANLNDWSGIGIPDIAVSTILEYFAFDAGRHCTEQAKLAYKAFAAVGIRTWMQQIKGWQELREYTSLQQPSVRDISEAISPVFCMGTVEPNLVQGLIANEIGKAYPQFKNQMEAVKQLLPMPVEDELITVTNLAKLYMKRGGNRLSSNNTNQGNAKVMNDILISRGMQIRNPNLDAKKNGQPLYLPTELGKQYGKVVLQEAKGSNKTIQQLRWFPSVLSAIA</sequence>
<gene>
    <name evidence="1" type="ORF">OGM63_16765</name>
</gene>
<comment type="caution">
    <text evidence="1">The sequence shown here is derived from an EMBL/GenBank/DDBJ whole genome shotgun (WGS) entry which is preliminary data.</text>
</comment>
<dbReference type="RefSeq" id="WP_263746731.1">
    <property type="nucleotide sequence ID" value="NZ_JAOWRF010000244.1"/>
</dbReference>
<protein>
    <submittedName>
        <fullName evidence="1">Uncharacterized protein</fullName>
    </submittedName>
</protein>
<name>A0ABT3B196_9CYAN</name>
<dbReference type="Proteomes" id="UP001526143">
    <property type="component" value="Unassembled WGS sequence"/>
</dbReference>
<accession>A0ABT3B196</accession>
<dbReference type="EMBL" id="JAOWRF010000244">
    <property type="protein sequence ID" value="MCV3215144.1"/>
    <property type="molecule type" value="Genomic_DNA"/>
</dbReference>
<evidence type="ECO:0000313" key="1">
    <source>
        <dbReference type="EMBL" id="MCV3215144.1"/>
    </source>
</evidence>
<organism evidence="1 2">
    <name type="scientific">Plectonema radiosum NIES-515</name>
    <dbReference type="NCBI Taxonomy" id="2986073"/>
    <lineage>
        <taxon>Bacteria</taxon>
        <taxon>Bacillati</taxon>
        <taxon>Cyanobacteriota</taxon>
        <taxon>Cyanophyceae</taxon>
        <taxon>Oscillatoriophycideae</taxon>
        <taxon>Oscillatoriales</taxon>
        <taxon>Microcoleaceae</taxon>
        <taxon>Plectonema</taxon>
    </lineage>
</organism>
<keyword evidence="2" id="KW-1185">Reference proteome</keyword>
<reference evidence="1 2" key="1">
    <citation type="submission" date="2022-10" db="EMBL/GenBank/DDBJ databases">
        <title>Identification of biosynthetic pathway for the production of the potent trypsin inhibitor radiosumin.</title>
        <authorList>
            <person name="Fewer D.P."/>
            <person name="Delbaje E."/>
            <person name="Ouyang X."/>
            <person name="Agostino P.D."/>
            <person name="Wahlsten M."/>
            <person name="Jokela J."/>
            <person name="Permi P."/>
            <person name="Haapaniemi E."/>
            <person name="Koistinen H."/>
        </authorList>
    </citation>
    <scope>NUCLEOTIDE SEQUENCE [LARGE SCALE GENOMIC DNA]</scope>
    <source>
        <strain evidence="1 2">NIES-515</strain>
    </source>
</reference>
<proteinExistence type="predicted"/>